<dbReference type="PANTHER" id="PTHR43133">
    <property type="entry name" value="RNA POLYMERASE ECF-TYPE SIGMA FACTO"/>
    <property type="match status" value="1"/>
</dbReference>
<dbReference type="PANTHER" id="PTHR43133:SF8">
    <property type="entry name" value="RNA POLYMERASE SIGMA FACTOR HI_1459-RELATED"/>
    <property type="match status" value="1"/>
</dbReference>
<feature type="domain" description="HTH luxR-type" evidence="6">
    <location>
        <begin position="138"/>
        <end position="190"/>
    </location>
</feature>
<dbReference type="Gene3D" id="1.10.1740.10">
    <property type="match status" value="1"/>
</dbReference>
<protein>
    <submittedName>
        <fullName evidence="7">RNA polymerase sigma factor (Sigma-70 family)</fullName>
    </submittedName>
</protein>
<dbReference type="Pfam" id="PF04542">
    <property type="entry name" value="Sigma70_r2"/>
    <property type="match status" value="1"/>
</dbReference>
<dbReference type="Pfam" id="PF08281">
    <property type="entry name" value="Sigma70_r4_2"/>
    <property type="match status" value="1"/>
</dbReference>
<dbReference type="Proteomes" id="UP001230328">
    <property type="component" value="Unassembled WGS sequence"/>
</dbReference>
<dbReference type="EMBL" id="JAUSZI010000002">
    <property type="protein sequence ID" value="MDQ1033101.1"/>
    <property type="molecule type" value="Genomic_DNA"/>
</dbReference>
<dbReference type="InterPro" id="IPR039425">
    <property type="entry name" value="RNA_pol_sigma-70-like"/>
</dbReference>
<keyword evidence="5" id="KW-0804">Transcription</keyword>
<dbReference type="NCBIfam" id="TIGR02937">
    <property type="entry name" value="sigma70-ECF"/>
    <property type="match status" value="1"/>
</dbReference>
<dbReference type="SUPFAM" id="SSF88659">
    <property type="entry name" value="Sigma3 and sigma4 domains of RNA polymerase sigma factors"/>
    <property type="match status" value="1"/>
</dbReference>
<comment type="similarity">
    <text evidence="1">Belongs to the sigma-70 factor family. ECF subfamily.</text>
</comment>
<comment type="caution">
    <text evidence="7">The sequence shown here is derived from an EMBL/GenBank/DDBJ whole genome shotgun (WGS) entry which is preliminary data.</text>
</comment>
<dbReference type="InterPro" id="IPR014284">
    <property type="entry name" value="RNA_pol_sigma-70_dom"/>
</dbReference>
<dbReference type="RefSeq" id="WP_307530229.1">
    <property type="nucleotide sequence ID" value="NZ_JAUSZI010000002.1"/>
</dbReference>
<dbReference type="InterPro" id="IPR013325">
    <property type="entry name" value="RNA_pol_sigma_r2"/>
</dbReference>
<evidence type="ECO:0000256" key="4">
    <source>
        <dbReference type="ARBA" id="ARBA00023125"/>
    </source>
</evidence>
<evidence type="ECO:0000256" key="3">
    <source>
        <dbReference type="ARBA" id="ARBA00023082"/>
    </source>
</evidence>
<keyword evidence="3" id="KW-0731">Sigma factor</keyword>
<dbReference type="InterPro" id="IPR013249">
    <property type="entry name" value="RNA_pol_sigma70_r4_t2"/>
</dbReference>
<dbReference type="InterPro" id="IPR013324">
    <property type="entry name" value="RNA_pol_sigma_r3/r4-like"/>
</dbReference>
<dbReference type="SUPFAM" id="SSF88946">
    <property type="entry name" value="Sigma2 domain of RNA polymerase sigma factors"/>
    <property type="match status" value="1"/>
</dbReference>
<organism evidence="7 8">
    <name type="scientific">Streptomyces umbrinus</name>
    <dbReference type="NCBI Taxonomy" id="67370"/>
    <lineage>
        <taxon>Bacteria</taxon>
        <taxon>Bacillati</taxon>
        <taxon>Actinomycetota</taxon>
        <taxon>Actinomycetes</taxon>
        <taxon>Kitasatosporales</taxon>
        <taxon>Streptomycetaceae</taxon>
        <taxon>Streptomyces</taxon>
        <taxon>Streptomyces phaeochromogenes group</taxon>
    </lineage>
</organism>
<evidence type="ECO:0000259" key="6">
    <source>
        <dbReference type="SMART" id="SM00421"/>
    </source>
</evidence>
<keyword evidence="8" id="KW-1185">Reference proteome</keyword>
<evidence type="ECO:0000313" key="8">
    <source>
        <dbReference type="Proteomes" id="UP001230328"/>
    </source>
</evidence>
<accession>A0ABU0TDR4</accession>
<keyword evidence="2" id="KW-0805">Transcription regulation</keyword>
<dbReference type="InterPro" id="IPR007627">
    <property type="entry name" value="RNA_pol_sigma70_r2"/>
</dbReference>
<evidence type="ECO:0000256" key="1">
    <source>
        <dbReference type="ARBA" id="ARBA00010641"/>
    </source>
</evidence>
<evidence type="ECO:0000313" key="7">
    <source>
        <dbReference type="EMBL" id="MDQ1033101.1"/>
    </source>
</evidence>
<proteinExistence type="inferred from homology"/>
<reference evidence="7 8" key="1">
    <citation type="submission" date="2023-07" db="EMBL/GenBank/DDBJ databases">
        <title>Comparative genomics of wheat-associated soil bacteria to identify genetic determinants of phenazine resistance.</title>
        <authorList>
            <person name="Mouncey N."/>
        </authorList>
    </citation>
    <scope>NUCLEOTIDE SEQUENCE [LARGE SCALE GENOMIC DNA]</scope>
    <source>
        <strain evidence="7 8">V2I4</strain>
    </source>
</reference>
<name>A0ABU0TDR4_9ACTN</name>
<gene>
    <name evidence="7" type="ORF">QF035_010683</name>
</gene>
<dbReference type="InterPro" id="IPR036388">
    <property type="entry name" value="WH-like_DNA-bd_sf"/>
</dbReference>
<dbReference type="SMART" id="SM00421">
    <property type="entry name" value="HTH_LUXR"/>
    <property type="match status" value="1"/>
</dbReference>
<dbReference type="CDD" id="cd06171">
    <property type="entry name" value="Sigma70_r4"/>
    <property type="match status" value="1"/>
</dbReference>
<keyword evidence="4" id="KW-0238">DNA-binding</keyword>
<evidence type="ECO:0000256" key="5">
    <source>
        <dbReference type="ARBA" id="ARBA00023163"/>
    </source>
</evidence>
<dbReference type="Gene3D" id="1.10.10.10">
    <property type="entry name" value="Winged helix-like DNA-binding domain superfamily/Winged helix DNA-binding domain"/>
    <property type="match status" value="1"/>
</dbReference>
<dbReference type="InterPro" id="IPR000792">
    <property type="entry name" value="Tscrpt_reg_LuxR_C"/>
</dbReference>
<evidence type="ECO:0000256" key="2">
    <source>
        <dbReference type="ARBA" id="ARBA00023015"/>
    </source>
</evidence>
<sequence length="194" mass="21998">MSEDEVTGGGDLPAASPSTARWGALYQQGRRQWTVDQEFSAFYRSTVRMLVAFLVNHGANVADAADIAQATMVKAYQRWDEIQHPRPWVYTVASRALVRKISDVREDLVEEVPELTSLLPRPDEVGEWECRQEALRVLEGLPARQRQVLAWTFSGFTPSEIAEQLQISPEAVRASLKKARRTATEQFRRREVGQ</sequence>